<evidence type="ECO:0000313" key="3">
    <source>
        <dbReference type="Proteomes" id="UP000182229"/>
    </source>
</evidence>
<proteinExistence type="predicted"/>
<keyword evidence="1" id="KW-0732">Signal</keyword>
<dbReference type="RefSeq" id="WP_071902492.1">
    <property type="nucleotide sequence ID" value="NZ_MPIN01000010.1"/>
</dbReference>
<dbReference type="Proteomes" id="UP000182229">
    <property type="component" value="Unassembled WGS sequence"/>
</dbReference>
<feature type="chain" id="PRO_5012092306" description="Lipoprotein" evidence="1">
    <location>
        <begin position="23"/>
        <end position="187"/>
    </location>
</feature>
<gene>
    <name evidence="2" type="ORF">BON30_33180</name>
</gene>
<dbReference type="EMBL" id="MPIN01000010">
    <property type="protein sequence ID" value="OJH36610.1"/>
    <property type="molecule type" value="Genomic_DNA"/>
</dbReference>
<evidence type="ECO:0000256" key="1">
    <source>
        <dbReference type="SAM" id="SignalP"/>
    </source>
</evidence>
<name>A0A1L9B314_9BACT</name>
<comment type="caution">
    <text evidence="2">The sequence shown here is derived from an EMBL/GenBank/DDBJ whole genome shotgun (WGS) entry which is preliminary data.</text>
</comment>
<dbReference type="OrthoDB" id="5516933at2"/>
<organism evidence="2 3">
    <name type="scientific">Cystobacter ferrugineus</name>
    <dbReference type="NCBI Taxonomy" id="83449"/>
    <lineage>
        <taxon>Bacteria</taxon>
        <taxon>Pseudomonadati</taxon>
        <taxon>Myxococcota</taxon>
        <taxon>Myxococcia</taxon>
        <taxon>Myxococcales</taxon>
        <taxon>Cystobacterineae</taxon>
        <taxon>Archangiaceae</taxon>
        <taxon>Cystobacter</taxon>
    </lineage>
</organism>
<dbReference type="AlphaFoldDB" id="A0A1L9B314"/>
<accession>A0A1L9B314</accession>
<reference evidence="3" key="1">
    <citation type="submission" date="2016-11" db="EMBL/GenBank/DDBJ databases">
        <authorList>
            <person name="Shukria A."/>
            <person name="Stevens D.C."/>
        </authorList>
    </citation>
    <scope>NUCLEOTIDE SEQUENCE [LARGE SCALE GENOMIC DNA]</scope>
    <source>
        <strain evidence="3">Cbfe23</strain>
    </source>
</reference>
<reference evidence="2 3" key="2">
    <citation type="submission" date="2016-12" db="EMBL/GenBank/DDBJ databases">
        <title>Draft Genome Sequence of Cystobacter ferrugineus Strain Cbfe23.</title>
        <authorList>
            <person name="Akbar S."/>
            <person name="Dowd S.E."/>
            <person name="Stevens D.C."/>
        </authorList>
    </citation>
    <scope>NUCLEOTIDE SEQUENCE [LARGE SCALE GENOMIC DNA]</scope>
    <source>
        <strain evidence="2 3">Cbfe23</strain>
    </source>
</reference>
<evidence type="ECO:0008006" key="4">
    <source>
        <dbReference type="Google" id="ProtNLM"/>
    </source>
</evidence>
<sequence>MNFLRGCVAMLLLVGLSGTASGAAPVAEVVATQVVAADSLRTHTFSLLARGQVTEAIDYWVLTTGKEAPAWLLAARASFDASKQVAGACQGVAQSLHTAFTQLGGKPEFVQLSTRSQKDFGYIMFKLVNGKDVNVSHTGYHVLVRMQGRAYDAYTGAAGMPWAEYMSRLGARTEITEKVVETVARVP</sequence>
<feature type="signal peptide" evidence="1">
    <location>
        <begin position="1"/>
        <end position="22"/>
    </location>
</feature>
<keyword evidence="3" id="KW-1185">Reference proteome</keyword>
<dbReference type="STRING" id="83449.BON30_33180"/>
<protein>
    <recommendedName>
        <fullName evidence="4">Lipoprotein</fullName>
    </recommendedName>
</protein>
<evidence type="ECO:0000313" key="2">
    <source>
        <dbReference type="EMBL" id="OJH36610.1"/>
    </source>
</evidence>